<evidence type="ECO:0000256" key="4">
    <source>
        <dbReference type="ARBA" id="ARBA00005359"/>
    </source>
</evidence>
<evidence type="ECO:0000256" key="6">
    <source>
        <dbReference type="ARBA" id="ARBA00022643"/>
    </source>
</evidence>
<evidence type="ECO:0000256" key="8">
    <source>
        <dbReference type="ARBA" id="ARBA00023002"/>
    </source>
</evidence>
<dbReference type="Gene3D" id="3.20.20.70">
    <property type="entry name" value="Aldolase class I"/>
    <property type="match status" value="1"/>
</dbReference>
<dbReference type="UniPathway" id="UPA00070">
    <property type="reaction ID" value="UER00946"/>
</dbReference>
<keyword evidence="7 11" id="KW-0665">Pyrimidine biosynthesis</keyword>
<dbReference type="InterPro" id="IPR005720">
    <property type="entry name" value="Dihydroorotate_DH_cat"/>
</dbReference>
<feature type="binding site" evidence="11">
    <location>
        <position position="275"/>
    </location>
    <ligand>
        <name>FMN</name>
        <dbReference type="ChEBI" id="CHEBI:58210"/>
    </ligand>
</feature>
<reference evidence="13 14" key="1">
    <citation type="submission" date="2017-10" db="EMBL/GenBank/DDBJ databases">
        <title>Genome announcement of Methylocella silvestris TVC from permafrost.</title>
        <authorList>
            <person name="Wang J."/>
            <person name="Geng K."/>
            <person name="Ul-Haque F."/>
            <person name="Crombie A.T."/>
            <person name="Street L.E."/>
            <person name="Wookey P.A."/>
            <person name="Murrell J.C."/>
            <person name="Pratscher J."/>
        </authorList>
    </citation>
    <scope>NUCLEOTIDE SEQUENCE [LARGE SCALE GENOMIC DNA]</scope>
    <source>
        <strain evidence="13 14">TVC</strain>
    </source>
</reference>
<feature type="binding site" evidence="11">
    <location>
        <position position="148"/>
    </location>
    <ligand>
        <name>FMN</name>
        <dbReference type="ChEBI" id="CHEBI:58210"/>
    </ligand>
</feature>
<feature type="binding site" evidence="11">
    <location>
        <position position="223"/>
    </location>
    <ligand>
        <name>FMN</name>
        <dbReference type="ChEBI" id="CHEBI:58210"/>
    </ligand>
</feature>
<sequence length="375" mass="38741">MAPALNRLIAWIGAAATPVLRQLDAETAHRLTIRALALYPAGGAVAPDDPRLAVRAFGLNFPNPIGLAAGFDKNAEAADAILALGFGFAEVGTITPLPQPGNARPRLFRLTADEAVINRFGFNSEGAAAVLARLARRGAGRPGVLGVNIGANKDSADRTADYVQAIAQLAASADYLTVNISSPNTPGLRDLQRSAALDDLLARILAARDGMIEACGRKPVLLKIAPDLTLDELDAIVACGRRRAIDGLIVANTTLSRPAGLREADLAKQQGGLSGRPLFDLSTQMLAAAFLRVEGAFPLIGAGGVDSAERAFAKIEAGASLVQLYSALVFKGPGLPAAIKRGLIATLERRGLPALSGAIGCRAKDFAVGTAPPVS</sequence>
<gene>
    <name evidence="11" type="primary">pyrD</name>
    <name evidence="13" type="ORF">CR492_02730</name>
</gene>
<comment type="cofactor">
    <cofactor evidence="11">
        <name>FMN</name>
        <dbReference type="ChEBI" id="CHEBI:58210"/>
    </cofactor>
    <text evidence="11">Binds 1 FMN per subunit.</text>
</comment>
<comment type="caution">
    <text evidence="13">The sequence shown here is derived from an EMBL/GenBank/DDBJ whole genome shotgun (WGS) entry which is preliminary data.</text>
</comment>
<name>A0A2J7TM44_METSI</name>
<evidence type="ECO:0000259" key="12">
    <source>
        <dbReference type="Pfam" id="PF01180"/>
    </source>
</evidence>
<feature type="binding site" evidence="11">
    <location>
        <position position="184"/>
    </location>
    <ligand>
        <name>substrate</name>
    </ligand>
</feature>
<dbReference type="NCBIfam" id="TIGR01036">
    <property type="entry name" value="pyrD_sub2"/>
    <property type="match status" value="1"/>
</dbReference>
<dbReference type="InterPro" id="IPR005719">
    <property type="entry name" value="Dihydroorotate_DH_2"/>
</dbReference>
<evidence type="ECO:0000256" key="7">
    <source>
        <dbReference type="ARBA" id="ARBA00022975"/>
    </source>
</evidence>
<dbReference type="Pfam" id="PF01180">
    <property type="entry name" value="DHO_dh"/>
    <property type="match status" value="1"/>
</dbReference>
<evidence type="ECO:0000256" key="11">
    <source>
        <dbReference type="HAMAP-Rule" id="MF_00225"/>
    </source>
</evidence>
<dbReference type="EC" id="1.3.5.2" evidence="11"/>
<feature type="binding site" evidence="11">
    <location>
        <position position="251"/>
    </location>
    <ligand>
        <name>FMN</name>
        <dbReference type="ChEBI" id="CHEBI:58210"/>
    </ligand>
</feature>
<comment type="pathway">
    <text evidence="3 11">Pyrimidine metabolism; UMP biosynthesis via de novo pathway; orotate from (S)-dihydroorotate (quinone route): step 1/1.</text>
</comment>
<feature type="binding site" evidence="11">
    <location>
        <position position="304"/>
    </location>
    <ligand>
        <name>FMN</name>
        <dbReference type="ChEBI" id="CHEBI:58210"/>
    </ligand>
</feature>
<keyword evidence="5 11" id="KW-0285">Flavoprotein</keyword>
<comment type="subcellular location">
    <subcellularLocation>
        <location evidence="11">Cell membrane</location>
        <topology evidence="11">Peripheral membrane protein</topology>
    </subcellularLocation>
    <subcellularLocation>
        <location evidence="2">Membrane</location>
    </subcellularLocation>
</comment>
<dbReference type="PANTHER" id="PTHR48109:SF4">
    <property type="entry name" value="DIHYDROOROTATE DEHYDROGENASE (QUINONE), MITOCHONDRIAL"/>
    <property type="match status" value="1"/>
</dbReference>
<dbReference type="PROSITE" id="PS00911">
    <property type="entry name" value="DHODEHASE_1"/>
    <property type="match status" value="1"/>
</dbReference>
<dbReference type="InterPro" id="IPR001295">
    <property type="entry name" value="Dihydroorotate_DH_CS"/>
</dbReference>
<evidence type="ECO:0000256" key="9">
    <source>
        <dbReference type="ARBA" id="ARBA00023136"/>
    </source>
</evidence>
<feature type="binding site" evidence="11">
    <location>
        <begin position="118"/>
        <end position="122"/>
    </location>
    <ligand>
        <name>substrate</name>
    </ligand>
</feature>
<evidence type="ECO:0000256" key="10">
    <source>
        <dbReference type="ARBA" id="ARBA00048639"/>
    </source>
</evidence>
<dbReference type="GO" id="GO:0106430">
    <property type="term" value="F:dihydroorotate dehydrogenase (quinone) activity"/>
    <property type="evidence" value="ECO:0007669"/>
    <property type="project" value="UniProtKB-EC"/>
</dbReference>
<feature type="binding site" evidence="11">
    <location>
        <position position="73"/>
    </location>
    <ligand>
        <name>substrate</name>
    </ligand>
</feature>
<keyword evidence="9 11" id="KW-0472">Membrane</keyword>
<evidence type="ECO:0000313" key="14">
    <source>
        <dbReference type="Proteomes" id="UP000236286"/>
    </source>
</evidence>
<dbReference type="HAMAP" id="MF_00225">
    <property type="entry name" value="DHO_dh_type2"/>
    <property type="match status" value="1"/>
</dbReference>
<organism evidence="13 14">
    <name type="scientific">Methylocella silvestris</name>
    <dbReference type="NCBI Taxonomy" id="199596"/>
    <lineage>
        <taxon>Bacteria</taxon>
        <taxon>Pseudomonadati</taxon>
        <taxon>Pseudomonadota</taxon>
        <taxon>Alphaproteobacteria</taxon>
        <taxon>Hyphomicrobiales</taxon>
        <taxon>Beijerinckiaceae</taxon>
        <taxon>Methylocella</taxon>
    </lineage>
</organism>
<dbReference type="GO" id="GO:0005737">
    <property type="term" value="C:cytoplasm"/>
    <property type="evidence" value="ECO:0007669"/>
    <property type="project" value="InterPro"/>
</dbReference>
<dbReference type="PANTHER" id="PTHR48109">
    <property type="entry name" value="DIHYDROOROTATE DEHYDROGENASE (QUINONE), MITOCHONDRIAL-RELATED"/>
    <property type="match status" value="1"/>
</dbReference>
<accession>A0A2J7TM44</accession>
<protein>
    <recommendedName>
        <fullName evidence="11">Dihydroorotate dehydrogenase (quinone)</fullName>
        <ecNumber evidence="11">1.3.5.2</ecNumber>
    </recommendedName>
    <alternativeName>
        <fullName evidence="11">DHOdehase</fullName>
        <shortName evidence="11">DHOD</shortName>
        <shortName evidence="11">DHODase</shortName>
    </alternativeName>
    <alternativeName>
        <fullName evidence="11">Dihydroorotate oxidase</fullName>
    </alternativeName>
</protein>
<evidence type="ECO:0000256" key="2">
    <source>
        <dbReference type="ARBA" id="ARBA00004370"/>
    </source>
</evidence>
<comment type="catalytic activity">
    <reaction evidence="10 11">
        <text>(S)-dihydroorotate + a quinone = orotate + a quinol</text>
        <dbReference type="Rhea" id="RHEA:30187"/>
        <dbReference type="ChEBI" id="CHEBI:24646"/>
        <dbReference type="ChEBI" id="CHEBI:30839"/>
        <dbReference type="ChEBI" id="CHEBI:30864"/>
        <dbReference type="ChEBI" id="CHEBI:132124"/>
        <dbReference type="EC" id="1.3.5.2"/>
    </reaction>
</comment>
<dbReference type="EMBL" id="PDZR01000001">
    <property type="protein sequence ID" value="PNG27830.1"/>
    <property type="molecule type" value="Genomic_DNA"/>
</dbReference>
<keyword evidence="6 11" id="KW-0288">FMN</keyword>
<comment type="subunit">
    <text evidence="11">Monomer.</text>
</comment>
<dbReference type="OrthoDB" id="9802377at2"/>
<dbReference type="GO" id="GO:0044205">
    <property type="term" value="P:'de novo' UMP biosynthetic process"/>
    <property type="evidence" value="ECO:0007669"/>
    <property type="project" value="UniProtKB-UniRule"/>
</dbReference>
<feature type="binding site" evidence="11">
    <location>
        <begin position="69"/>
        <end position="73"/>
    </location>
    <ligand>
        <name>FMN</name>
        <dbReference type="ChEBI" id="CHEBI:58210"/>
    </ligand>
</feature>
<dbReference type="SUPFAM" id="SSF51395">
    <property type="entry name" value="FMN-linked oxidoreductases"/>
    <property type="match status" value="1"/>
</dbReference>
<proteinExistence type="inferred from homology"/>
<comment type="similarity">
    <text evidence="4 11">Belongs to the dihydroorotate dehydrogenase family. Type 2 subfamily.</text>
</comment>
<dbReference type="Proteomes" id="UP000236286">
    <property type="component" value="Unassembled WGS sequence"/>
</dbReference>
<evidence type="ECO:0000256" key="5">
    <source>
        <dbReference type="ARBA" id="ARBA00022630"/>
    </source>
</evidence>
<feature type="active site" description="Nucleophile" evidence="11">
    <location>
        <position position="182"/>
    </location>
</feature>
<dbReference type="PROSITE" id="PS00912">
    <property type="entry name" value="DHODEHASE_2"/>
    <property type="match status" value="1"/>
</dbReference>
<dbReference type="NCBIfam" id="NF003645">
    <property type="entry name" value="PRK05286.1-2"/>
    <property type="match status" value="1"/>
</dbReference>
<feature type="binding site" evidence="11">
    <location>
        <position position="179"/>
    </location>
    <ligand>
        <name>FMN</name>
        <dbReference type="ChEBI" id="CHEBI:58210"/>
    </ligand>
</feature>
<keyword evidence="11" id="KW-1003">Cell membrane</keyword>
<feature type="binding site" evidence="11">
    <location>
        <begin position="325"/>
        <end position="326"/>
    </location>
    <ligand>
        <name>FMN</name>
        <dbReference type="ChEBI" id="CHEBI:58210"/>
    </ligand>
</feature>
<feature type="binding site" evidence="11">
    <location>
        <begin position="252"/>
        <end position="253"/>
    </location>
    <ligand>
        <name>substrate</name>
    </ligand>
</feature>
<feature type="binding site" evidence="11">
    <location>
        <position position="93"/>
    </location>
    <ligand>
        <name>FMN</name>
        <dbReference type="ChEBI" id="CHEBI:58210"/>
    </ligand>
</feature>
<feature type="domain" description="Dihydroorotate dehydrogenase catalytic" evidence="12">
    <location>
        <begin position="52"/>
        <end position="347"/>
    </location>
</feature>
<feature type="binding site" evidence="11">
    <location>
        <position position="179"/>
    </location>
    <ligand>
        <name>substrate</name>
    </ligand>
</feature>
<dbReference type="CDD" id="cd04738">
    <property type="entry name" value="DHOD_2_like"/>
    <property type="match status" value="1"/>
</dbReference>
<evidence type="ECO:0000313" key="13">
    <source>
        <dbReference type="EMBL" id="PNG27830.1"/>
    </source>
</evidence>
<dbReference type="NCBIfam" id="NF003652">
    <property type="entry name" value="PRK05286.2-5"/>
    <property type="match status" value="1"/>
</dbReference>
<comment type="function">
    <text evidence="1 11">Catalyzes the conversion of dihydroorotate to orotate with quinone as electron acceptor.</text>
</comment>
<dbReference type="InterPro" id="IPR050074">
    <property type="entry name" value="DHO_dehydrogenase"/>
</dbReference>
<dbReference type="GO" id="GO:0006207">
    <property type="term" value="P:'de novo' pyrimidine nucleobase biosynthetic process"/>
    <property type="evidence" value="ECO:0007669"/>
    <property type="project" value="UniProtKB-UniRule"/>
</dbReference>
<dbReference type="InterPro" id="IPR013785">
    <property type="entry name" value="Aldolase_TIM"/>
</dbReference>
<evidence type="ECO:0000256" key="1">
    <source>
        <dbReference type="ARBA" id="ARBA00003125"/>
    </source>
</evidence>
<evidence type="ECO:0000256" key="3">
    <source>
        <dbReference type="ARBA" id="ARBA00005161"/>
    </source>
</evidence>
<keyword evidence="8 11" id="KW-0560">Oxidoreductase</keyword>
<dbReference type="GO" id="GO:0005886">
    <property type="term" value="C:plasma membrane"/>
    <property type="evidence" value="ECO:0007669"/>
    <property type="project" value="UniProtKB-SubCell"/>
</dbReference>
<dbReference type="AlphaFoldDB" id="A0A2J7TM44"/>